<feature type="region of interest" description="Disordered" evidence="1">
    <location>
        <begin position="45"/>
        <end position="118"/>
    </location>
</feature>
<name>A0A8H8QK77_9BASI</name>
<comment type="caution">
    <text evidence="3">The sequence shown here is derived from an EMBL/GenBank/DDBJ whole genome shotgun (WGS) entry which is preliminary data.</text>
</comment>
<organism evidence="3 4">
    <name type="scientific">Ustilago bromivora</name>
    <dbReference type="NCBI Taxonomy" id="307758"/>
    <lineage>
        <taxon>Eukaryota</taxon>
        <taxon>Fungi</taxon>
        <taxon>Dikarya</taxon>
        <taxon>Basidiomycota</taxon>
        <taxon>Ustilaginomycotina</taxon>
        <taxon>Ustilaginomycetes</taxon>
        <taxon>Ustilaginales</taxon>
        <taxon>Ustilaginaceae</taxon>
        <taxon>Ustilago</taxon>
    </lineage>
</organism>
<evidence type="ECO:0000256" key="2">
    <source>
        <dbReference type="SAM" id="Phobius"/>
    </source>
</evidence>
<feature type="compositionally biased region" description="Low complexity" evidence="1">
    <location>
        <begin position="16"/>
        <end position="31"/>
    </location>
</feature>
<feature type="compositionally biased region" description="Low complexity" evidence="1">
    <location>
        <begin position="160"/>
        <end position="169"/>
    </location>
</feature>
<sequence length="239" mass="25512">MATNSENEMEETRVASLSSSPSRHSSSLPRPIGRQISTFFARAFRHKETAHGSEESDDAVTPETDLSIGESDSTLDSRHLSPWTSTSVTPLSTPGTSIAHGDLRSDPPCASRPNEKKRFSWFGSTPASQWISHRAPVSGDGPSSPPTRVLRSKPPLHPRSSSWSSSSGSSAIRCSLEHVSKTASSSGAIEQAPQQGISALVPNTQFLGLMLLVILLISSPLIKVLSVLLFIVVVSLDDS</sequence>
<feature type="compositionally biased region" description="Polar residues" evidence="1">
    <location>
        <begin position="82"/>
        <end position="96"/>
    </location>
</feature>
<protein>
    <submittedName>
        <fullName evidence="3">Uncharacterized protein</fullName>
    </submittedName>
</protein>
<proteinExistence type="predicted"/>
<evidence type="ECO:0000313" key="3">
    <source>
        <dbReference type="EMBL" id="SYW77875.1"/>
    </source>
</evidence>
<keyword evidence="2" id="KW-0812">Transmembrane</keyword>
<dbReference type="AlphaFoldDB" id="A0A8H8QK77"/>
<feature type="transmembrane region" description="Helical" evidence="2">
    <location>
        <begin position="206"/>
        <end position="236"/>
    </location>
</feature>
<feature type="region of interest" description="Disordered" evidence="1">
    <location>
        <begin position="1"/>
        <end position="33"/>
    </location>
</feature>
<evidence type="ECO:0000256" key="1">
    <source>
        <dbReference type="SAM" id="MobiDB-lite"/>
    </source>
</evidence>
<keyword evidence="2" id="KW-1133">Transmembrane helix</keyword>
<keyword evidence="2" id="KW-0472">Membrane</keyword>
<dbReference type="EMBL" id="ULHB01000030">
    <property type="protein sequence ID" value="SYW77875.1"/>
    <property type="molecule type" value="Genomic_DNA"/>
</dbReference>
<accession>A0A8H8QK77</accession>
<evidence type="ECO:0000313" key="4">
    <source>
        <dbReference type="Proteomes" id="UP000658997"/>
    </source>
</evidence>
<keyword evidence="4" id="KW-1185">Reference proteome</keyword>
<reference evidence="3" key="1">
    <citation type="submission" date="2018-08" db="EMBL/GenBank/DDBJ databases">
        <authorList>
            <person name="Guldener U."/>
        </authorList>
    </citation>
    <scope>NUCLEOTIDE SEQUENCE</scope>
    <source>
        <strain evidence="3">UB2</strain>
    </source>
</reference>
<gene>
    <name evidence="3" type="ORF">UBRO2_02067</name>
</gene>
<feature type="region of interest" description="Disordered" evidence="1">
    <location>
        <begin position="132"/>
        <end position="169"/>
    </location>
</feature>
<dbReference type="Proteomes" id="UP000658997">
    <property type="component" value="Unassembled WGS sequence"/>
</dbReference>